<dbReference type="RefSeq" id="WP_231004062.1">
    <property type="nucleotide sequence ID" value="NZ_JAJNEC010000005.1"/>
</dbReference>
<feature type="repeat" description="ANK" evidence="3">
    <location>
        <begin position="87"/>
        <end position="107"/>
    </location>
</feature>
<reference evidence="4 5" key="1">
    <citation type="submission" date="2021-11" db="EMBL/GenBank/DDBJ databases">
        <title>Genomic of Niabella pedocola.</title>
        <authorList>
            <person name="Wu T."/>
        </authorList>
    </citation>
    <scope>NUCLEOTIDE SEQUENCE [LARGE SCALE GENOMIC DNA]</scope>
    <source>
        <strain evidence="4 5">JCM 31011</strain>
    </source>
</reference>
<dbReference type="PROSITE" id="PS50088">
    <property type="entry name" value="ANK_REPEAT"/>
    <property type="match status" value="2"/>
</dbReference>
<dbReference type="InterPro" id="IPR002110">
    <property type="entry name" value="Ankyrin_rpt"/>
</dbReference>
<evidence type="ECO:0000256" key="1">
    <source>
        <dbReference type="ARBA" id="ARBA00022737"/>
    </source>
</evidence>
<dbReference type="Proteomes" id="UP001199816">
    <property type="component" value="Unassembled WGS sequence"/>
</dbReference>
<keyword evidence="1" id="KW-0677">Repeat</keyword>
<evidence type="ECO:0000313" key="5">
    <source>
        <dbReference type="Proteomes" id="UP001199816"/>
    </source>
</evidence>
<dbReference type="SMART" id="SM00248">
    <property type="entry name" value="ANK"/>
    <property type="match status" value="5"/>
</dbReference>
<dbReference type="PANTHER" id="PTHR24198:SF165">
    <property type="entry name" value="ANKYRIN REPEAT-CONTAINING PROTEIN-RELATED"/>
    <property type="match status" value="1"/>
</dbReference>
<dbReference type="EMBL" id="JAJNEC010000005">
    <property type="protein sequence ID" value="MCD2422785.1"/>
    <property type="molecule type" value="Genomic_DNA"/>
</dbReference>
<dbReference type="Gene3D" id="1.25.40.20">
    <property type="entry name" value="Ankyrin repeat-containing domain"/>
    <property type="match status" value="1"/>
</dbReference>
<accession>A0ABS8PPL4</accession>
<evidence type="ECO:0000313" key="4">
    <source>
        <dbReference type="EMBL" id="MCD2422785.1"/>
    </source>
</evidence>
<organism evidence="4 5">
    <name type="scientific">Niabella pedocola</name>
    <dbReference type="NCBI Taxonomy" id="1752077"/>
    <lineage>
        <taxon>Bacteria</taxon>
        <taxon>Pseudomonadati</taxon>
        <taxon>Bacteroidota</taxon>
        <taxon>Chitinophagia</taxon>
        <taxon>Chitinophagales</taxon>
        <taxon>Chitinophagaceae</taxon>
        <taxon>Niabella</taxon>
    </lineage>
</organism>
<dbReference type="PANTHER" id="PTHR24198">
    <property type="entry name" value="ANKYRIN REPEAT AND PROTEIN KINASE DOMAIN-CONTAINING PROTEIN"/>
    <property type="match status" value="1"/>
</dbReference>
<sequence length="352" mass="39774">MKLFGPNAELTEIAQLIMAEDIAALEHKMTGGLDINKKIQITVRVAETPLTLALYEKKKKVLDWLLSKKVELNNTENPAILGGCSWGDVKIVKHLIENGADVNARHKIGKSALGAALYGNNYHLIPVLIEAGYDLKNDGSSLRQAVSNRQYKAIALLLEQGVDVNFCKPDMVFPYNSTPVHVAAGNNDLETVKRLVAHGADVTIKDHYGERPYNCAAVNQNEEMKAFLKALEPEQWHNEEQRLEALKSYKLPDALLKILRGANRRIELPGNENVRFIEFNTVLEVKEVNWMKHKFLDLLSAVDNYSSDGFLVWYPKKKCFAFADYEHQEFKELCSVKEFFADPSAQIDKIFE</sequence>
<gene>
    <name evidence="4" type="ORF">LQ567_08435</name>
</gene>
<evidence type="ECO:0000256" key="3">
    <source>
        <dbReference type="PROSITE-ProRule" id="PRU00023"/>
    </source>
</evidence>
<protein>
    <submittedName>
        <fullName evidence="4">Ankyrin repeat domain-containing protein</fullName>
    </submittedName>
</protein>
<keyword evidence="2 3" id="KW-0040">ANK repeat</keyword>
<keyword evidence="5" id="KW-1185">Reference proteome</keyword>
<proteinExistence type="predicted"/>
<dbReference type="Pfam" id="PF12796">
    <property type="entry name" value="Ank_2"/>
    <property type="match status" value="2"/>
</dbReference>
<dbReference type="SUPFAM" id="SSF48403">
    <property type="entry name" value="Ankyrin repeat"/>
    <property type="match status" value="1"/>
</dbReference>
<name>A0ABS8PPL4_9BACT</name>
<comment type="caution">
    <text evidence="4">The sequence shown here is derived from an EMBL/GenBank/DDBJ whole genome shotgun (WGS) entry which is preliminary data.</text>
</comment>
<dbReference type="InterPro" id="IPR036770">
    <property type="entry name" value="Ankyrin_rpt-contain_sf"/>
</dbReference>
<feature type="repeat" description="ANK" evidence="3">
    <location>
        <begin position="175"/>
        <end position="207"/>
    </location>
</feature>
<dbReference type="PROSITE" id="PS50297">
    <property type="entry name" value="ANK_REP_REGION"/>
    <property type="match status" value="1"/>
</dbReference>
<evidence type="ECO:0000256" key="2">
    <source>
        <dbReference type="ARBA" id="ARBA00023043"/>
    </source>
</evidence>